<keyword evidence="8 9" id="KW-0472">Membrane</keyword>
<evidence type="ECO:0000259" key="10">
    <source>
        <dbReference type="PROSITE" id="PS50928"/>
    </source>
</evidence>
<evidence type="ECO:0000313" key="12">
    <source>
        <dbReference type="Proteomes" id="UP000248887"/>
    </source>
</evidence>
<evidence type="ECO:0000313" key="11">
    <source>
        <dbReference type="EMBL" id="PZQ83823.1"/>
    </source>
</evidence>
<comment type="similarity">
    <text evidence="2">Belongs to the binding-protein-dependent transport system permease family. HisMQ subfamily.</text>
</comment>
<keyword evidence="7 9" id="KW-1133">Transmembrane helix</keyword>
<dbReference type="Gene3D" id="1.10.3720.10">
    <property type="entry name" value="MetI-like"/>
    <property type="match status" value="1"/>
</dbReference>
<feature type="transmembrane region" description="Helical" evidence="9">
    <location>
        <begin position="55"/>
        <end position="78"/>
    </location>
</feature>
<proteinExistence type="inferred from homology"/>
<evidence type="ECO:0000256" key="4">
    <source>
        <dbReference type="ARBA" id="ARBA00022475"/>
    </source>
</evidence>
<evidence type="ECO:0000256" key="1">
    <source>
        <dbReference type="ARBA" id="ARBA00004429"/>
    </source>
</evidence>
<keyword evidence="6" id="KW-0029">Amino-acid transport</keyword>
<gene>
    <name evidence="11" type="ORF">DI549_06770</name>
</gene>
<comment type="caution">
    <text evidence="11">The sequence shown here is derived from an EMBL/GenBank/DDBJ whole genome shotgun (WGS) entry which is preliminary data.</text>
</comment>
<dbReference type="CDD" id="cd06261">
    <property type="entry name" value="TM_PBP2"/>
    <property type="match status" value="1"/>
</dbReference>
<dbReference type="InterPro" id="IPR043429">
    <property type="entry name" value="ArtM/GltK/GlnP/TcyL/YhdX-like"/>
</dbReference>
<feature type="transmembrane region" description="Helical" evidence="9">
    <location>
        <begin position="189"/>
        <end position="210"/>
    </location>
</feature>
<dbReference type="GO" id="GO:0043190">
    <property type="term" value="C:ATP-binding cassette (ABC) transporter complex"/>
    <property type="evidence" value="ECO:0007669"/>
    <property type="project" value="InterPro"/>
</dbReference>
<dbReference type="PANTHER" id="PTHR30614">
    <property type="entry name" value="MEMBRANE COMPONENT OF AMINO ACID ABC TRANSPORTER"/>
    <property type="match status" value="1"/>
</dbReference>
<dbReference type="PANTHER" id="PTHR30614:SF0">
    <property type="entry name" value="L-CYSTINE TRANSPORT SYSTEM PERMEASE PROTEIN TCYL"/>
    <property type="match status" value="1"/>
</dbReference>
<evidence type="ECO:0000256" key="9">
    <source>
        <dbReference type="RuleBase" id="RU363032"/>
    </source>
</evidence>
<comment type="subcellular location">
    <subcellularLocation>
        <location evidence="1">Cell inner membrane</location>
        <topology evidence="1">Multi-pass membrane protein</topology>
    </subcellularLocation>
    <subcellularLocation>
        <location evidence="9">Cell membrane</location>
        <topology evidence="9">Multi-pass membrane protein</topology>
    </subcellularLocation>
</comment>
<accession>A0A2W5SX80</accession>
<dbReference type="Pfam" id="PF00528">
    <property type="entry name" value="BPD_transp_1"/>
    <property type="match status" value="1"/>
</dbReference>
<dbReference type="InterPro" id="IPR000515">
    <property type="entry name" value="MetI-like"/>
</dbReference>
<dbReference type="PROSITE" id="PS50928">
    <property type="entry name" value="ABC_TM1"/>
    <property type="match status" value="1"/>
</dbReference>
<feature type="domain" description="ABC transmembrane type-1" evidence="10">
    <location>
        <begin position="19"/>
        <end position="207"/>
    </location>
</feature>
<dbReference type="AlphaFoldDB" id="A0A2W5SX80"/>
<dbReference type="InterPro" id="IPR035906">
    <property type="entry name" value="MetI-like_sf"/>
</dbReference>
<feature type="transmembrane region" description="Helical" evidence="9">
    <location>
        <begin position="20"/>
        <end position="43"/>
    </location>
</feature>
<evidence type="ECO:0000256" key="6">
    <source>
        <dbReference type="ARBA" id="ARBA00022970"/>
    </source>
</evidence>
<sequence>MKFNVDYLLSILPRLIDASLVNIKLALIIMVISLILGTSLTVLRAAKLPVVNTVIAVIISFVRGTPLLIQIFIAYYVLPAIGLDMSPQVAGVAAISFNSMVFVSETLRGGLSTIDPGQIEASTALGLPPRAIWRKVVLPQVFRRVVPVLINEATIVVKGTALLSVITVIEVLRTAQQIAASSFRPFETLVGAALIFLLLNLVISLAGKVAEARFSLARA</sequence>
<dbReference type="GO" id="GO:0006865">
    <property type="term" value="P:amino acid transport"/>
    <property type="evidence" value="ECO:0007669"/>
    <property type="project" value="UniProtKB-KW"/>
</dbReference>
<evidence type="ECO:0000256" key="3">
    <source>
        <dbReference type="ARBA" id="ARBA00022448"/>
    </source>
</evidence>
<keyword evidence="4" id="KW-1003">Cell membrane</keyword>
<evidence type="ECO:0000256" key="2">
    <source>
        <dbReference type="ARBA" id="ARBA00010072"/>
    </source>
</evidence>
<protein>
    <submittedName>
        <fullName evidence="11">Amino acid ABC transporter permease</fullName>
    </submittedName>
</protein>
<dbReference type="NCBIfam" id="TIGR01726">
    <property type="entry name" value="HEQRo_perm_3TM"/>
    <property type="match status" value="1"/>
</dbReference>
<dbReference type="SUPFAM" id="SSF161098">
    <property type="entry name" value="MetI-like"/>
    <property type="match status" value="1"/>
</dbReference>
<dbReference type="EMBL" id="QFQD01000016">
    <property type="protein sequence ID" value="PZQ83823.1"/>
    <property type="molecule type" value="Genomic_DNA"/>
</dbReference>
<dbReference type="Proteomes" id="UP000248887">
    <property type="component" value="Unassembled WGS sequence"/>
</dbReference>
<evidence type="ECO:0000256" key="7">
    <source>
        <dbReference type="ARBA" id="ARBA00022989"/>
    </source>
</evidence>
<dbReference type="InterPro" id="IPR010065">
    <property type="entry name" value="AA_ABC_transptr_permease_3TM"/>
</dbReference>
<dbReference type="GO" id="GO:0022857">
    <property type="term" value="F:transmembrane transporter activity"/>
    <property type="evidence" value="ECO:0007669"/>
    <property type="project" value="InterPro"/>
</dbReference>
<organism evidence="11 12">
    <name type="scientific">Ancylobacter novellus</name>
    <name type="common">Thiobacillus novellus</name>
    <dbReference type="NCBI Taxonomy" id="921"/>
    <lineage>
        <taxon>Bacteria</taxon>
        <taxon>Pseudomonadati</taxon>
        <taxon>Pseudomonadota</taxon>
        <taxon>Alphaproteobacteria</taxon>
        <taxon>Hyphomicrobiales</taxon>
        <taxon>Xanthobacteraceae</taxon>
        <taxon>Ancylobacter</taxon>
    </lineage>
</organism>
<name>A0A2W5SX80_ANCNO</name>
<evidence type="ECO:0000256" key="5">
    <source>
        <dbReference type="ARBA" id="ARBA00022692"/>
    </source>
</evidence>
<keyword evidence="3 9" id="KW-0813">Transport</keyword>
<keyword evidence="5 9" id="KW-0812">Transmembrane</keyword>
<evidence type="ECO:0000256" key="8">
    <source>
        <dbReference type="ARBA" id="ARBA00023136"/>
    </source>
</evidence>
<reference evidence="11 12" key="1">
    <citation type="submission" date="2017-08" db="EMBL/GenBank/DDBJ databases">
        <title>Infants hospitalized years apart are colonized by the same room-sourced microbial strains.</title>
        <authorList>
            <person name="Brooks B."/>
            <person name="Olm M.R."/>
            <person name="Firek B.A."/>
            <person name="Baker R."/>
            <person name="Thomas B.C."/>
            <person name="Morowitz M.J."/>
            <person name="Banfield J.F."/>
        </authorList>
    </citation>
    <scope>NUCLEOTIDE SEQUENCE [LARGE SCALE GENOMIC DNA]</scope>
    <source>
        <strain evidence="11">S2_005_001_R2_27</strain>
    </source>
</reference>